<dbReference type="OrthoDB" id="9801978at2"/>
<keyword evidence="7 10" id="KW-0573">Peptidoglycan synthesis</keyword>
<dbReference type="InterPro" id="IPR004101">
    <property type="entry name" value="Mur_ligase_C"/>
</dbReference>
<evidence type="ECO:0000313" key="14">
    <source>
        <dbReference type="EMBL" id="PNZ27754.1"/>
    </source>
</evidence>
<proteinExistence type="inferred from homology"/>
<keyword evidence="6 10" id="KW-0133">Cell shape</keyword>
<comment type="pathway">
    <text evidence="10">Cell wall biogenesis; peptidoglycan biosynthesis.</text>
</comment>
<dbReference type="GO" id="GO:0005524">
    <property type="term" value="F:ATP binding"/>
    <property type="evidence" value="ECO:0007669"/>
    <property type="project" value="UniProtKB-UniRule"/>
</dbReference>
<evidence type="ECO:0000256" key="8">
    <source>
        <dbReference type="ARBA" id="ARBA00023306"/>
    </source>
</evidence>
<feature type="domain" description="Mur ligase C-terminal" evidence="12">
    <location>
        <begin position="317"/>
        <end position="439"/>
    </location>
</feature>
<evidence type="ECO:0000259" key="12">
    <source>
        <dbReference type="Pfam" id="PF02875"/>
    </source>
</evidence>
<dbReference type="SUPFAM" id="SSF53244">
    <property type="entry name" value="MurD-like peptide ligases, peptide-binding domain"/>
    <property type="match status" value="1"/>
</dbReference>
<accession>A0A2K3YR16</accession>
<reference evidence="14 15" key="1">
    <citation type="submission" date="2017-08" db="EMBL/GenBank/DDBJ databases">
        <title>Draft genome sequences of 64 type strains of genus Staph aureus.</title>
        <authorList>
            <person name="Cole K."/>
            <person name="Golubchik T."/>
            <person name="Russell J."/>
            <person name="Foster D."/>
            <person name="Llewelyn M."/>
            <person name="Wilson D."/>
            <person name="Crook D."/>
            <person name="Paul J."/>
        </authorList>
    </citation>
    <scope>NUCLEOTIDE SEQUENCE [LARGE SCALE GENOMIC DNA]</scope>
    <source>
        <strain evidence="14 15">DSM 21968</strain>
    </source>
</reference>
<dbReference type="GO" id="GO:0005737">
    <property type="term" value="C:cytoplasm"/>
    <property type="evidence" value="ECO:0007669"/>
    <property type="project" value="UniProtKB-SubCell"/>
</dbReference>
<evidence type="ECO:0000256" key="7">
    <source>
        <dbReference type="ARBA" id="ARBA00022984"/>
    </source>
</evidence>
<comment type="subcellular location">
    <subcellularLocation>
        <location evidence="10">Cytoplasm</location>
    </subcellularLocation>
</comment>
<dbReference type="HAMAP" id="MF_02019">
    <property type="entry name" value="MurF"/>
    <property type="match status" value="1"/>
</dbReference>
<dbReference type="InterPro" id="IPR013221">
    <property type="entry name" value="Mur_ligase_cen"/>
</dbReference>
<evidence type="ECO:0000256" key="1">
    <source>
        <dbReference type="ARBA" id="ARBA00022490"/>
    </source>
</evidence>
<dbReference type="SUPFAM" id="SSF63418">
    <property type="entry name" value="MurE/MurF N-terminal domain"/>
    <property type="match status" value="1"/>
</dbReference>
<feature type="domain" description="Mur ligase N-terminal catalytic" evidence="11">
    <location>
        <begin position="26"/>
        <end position="100"/>
    </location>
</feature>
<keyword evidence="15" id="KW-1185">Reference proteome</keyword>
<dbReference type="Pfam" id="PF01225">
    <property type="entry name" value="Mur_ligase"/>
    <property type="match status" value="1"/>
</dbReference>
<dbReference type="GO" id="GO:0051301">
    <property type="term" value="P:cell division"/>
    <property type="evidence" value="ECO:0007669"/>
    <property type="project" value="UniProtKB-KW"/>
</dbReference>
<feature type="domain" description="Mur ligase central" evidence="13">
    <location>
        <begin position="111"/>
        <end position="295"/>
    </location>
</feature>
<evidence type="ECO:0000256" key="5">
    <source>
        <dbReference type="ARBA" id="ARBA00022840"/>
    </source>
</evidence>
<dbReference type="GO" id="GO:0009252">
    <property type="term" value="P:peptidoglycan biosynthetic process"/>
    <property type="evidence" value="ECO:0007669"/>
    <property type="project" value="UniProtKB-UniRule"/>
</dbReference>
<dbReference type="GO" id="GO:0008360">
    <property type="term" value="P:regulation of cell shape"/>
    <property type="evidence" value="ECO:0007669"/>
    <property type="project" value="UniProtKB-KW"/>
</dbReference>
<comment type="caution">
    <text evidence="14">The sequence shown here is derived from an EMBL/GenBank/DDBJ whole genome shotgun (WGS) entry which is preliminary data.</text>
</comment>
<dbReference type="GO" id="GO:0071555">
    <property type="term" value="P:cell wall organization"/>
    <property type="evidence" value="ECO:0007669"/>
    <property type="project" value="UniProtKB-KW"/>
</dbReference>
<comment type="function">
    <text evidence="10">Involved in cell wall formation. Catalyzes the final step in the synthesis of UDP-N-acetylmuramoyl-pentapeptide, the precursor of murein.</text>
</comment>
<dbReference type="AlphaFoldDB" id="A0A2K3YR16"/>
<evidence type="ECO:0000259" key="11">
    <source>
        <dbReference type="Pfam" id="PF01225"/>
    </source>
</evidence>
<name>A0A2K3YR16_9STAP</name>
<dbReference type="EMBL" id="PPRF01000034">
    <property type="protein sequence ID" value="PNZ27754.1"/>
    <property type="molecule type" value="Genomic_DNA"/>
</dbReference>
<dbReference type="NCBIfam" id="TIGR01143">
    <property type="entry name" value="murF"/>
    <property type="match status" value="1"/>
</dbReference>
<keyword evidence="9 10" id="KW-0961">Cell wall biogenesis/degradation</keyword>
<dbReference type="SUPFAM" id="SSF53623">
    <property type="entry name" value="MurD-like peptide ligases, catalytic domain"/>
    <property type="match status" value="1"/>
</dbReference>
<evidence type="ECO:0000259" key="13">
    <source>
        <dbReference type="Pfam" id="PF08245"/>
    </source>
</evidence>
<dbReference type="PANTHER" id="PTHR43024">
    <property type="entry name" value="UDP-N-ACETYLMURAMOYL-TRIPEPTIDE--D-ALANYL-D-ALANINE LIGASE"/>
    <property type="match status" value="1"/>
</dbReference>
<dbReference type="Gene3D" id="3.40.1190.10">
    <property type="entry name" value="Mur-like, catalytic domain"/>
    <property type="match status" value="1"/>
</dbReference>
<dbReference type="InterPro" id="IPR005863">
    <property type="entry name" value="UDP-N-AcMur_synth"/>
</dbReference>
<sequence length="453" mass="49051">MINISLRQLAEWITCEIDDRYLDVMIHGVTIDSRHIEAGQLFIPFNGEHVDGHRFSAQALQDGAAATFFEKHSDVAAPTEGPVIYVENTLQALQQLAEAYLREVAPTVIAVTGSNGKTTTKDMLENTLAANFKVQKTQGNYNNEIGMPLTILALEPDTQISILEMGMSGFGEIELLSTIAQPDFAVITNIGESHMQDLGSRAGIAKAKFEIIAGLKADGRLLFEGDEPLLAELVEEHAELHATSIGTMSSNDVRCEVVAHDATGITFKLDDEGTYHIPVLGAHNMKNAAYAITVALALGVDRETIQQQLQQLVLTGMRMQKFTAQNGAVVINDAYNASPTSMKAAIDTITQMTGRKILVFGDVLELGPQSASLHGDVGRYLADKTIDVLFTFGEASEALYEAGEPFVGQAQHFTSKTELIETLSAMLQSDDIVLVKGSRGMKLEEVVDALINV</sequence>
<dbReference type="InterPro" id="IPR051046">
    <property type="entry name" value="MurCDEF_CellWall_CoF430Synth"/>
</dbReference>
<dbReference type="Gene3D" id="3.40.1390.10">
    <property type="entry name" value="MurE/MurF, N-terminal domain"/>
    <property type="match status" value="1"/>
</dbReference>
<evidence type="ECO:0000256" key="4">
    <source>
        <dbReference type="ARBA" id="ARBA00022741"/>
    </source>
</evidence>
<keyword evidence="3 10" id="KW-0132">Cell division</keyword>
<evidence type="ECO:0000313" key="15">
    <source>
        <dbReference type="Proteomes" id="UP000242752"/>
    </source>
</evidence>
<comment type="similarity">
    <text evidence="10">Belongs to the MurCDEF family. MurF subfamily.</text>
</comment>
<dbReference type="InterPro" id="IPR036615">
    <property type="entry name" value="Mur_ligase_C_dom_sf"/>
</dbReference>
<dbReference type="PANTHER" id="PTHR43024:SF1">
    <property type="entry name" value="UDP-N-ACETYLMURAMOYL-TRIPEPTIDE--D-ALANYL-D-ALANINE LIGASE"/>
    <property type="match status" value="1"/>
</dbReference>
<keyword evidence="2 10" id="KW-0436">Ligase</keyword>
<dbReference type="InterPro" id="IPR036565">
    <property type="entry name" value="Mur-like_cat_sf"/>
</dbReference>
<dbReference type="UniPathway" id="UPA00219"/>
<feature type="binding site" evidence="10">
    <location>
        <begin position="113"/>
        <end position="119"/>
    </location>
    <ligand>
        <name>ATP</name>
        <dbReference type="ChEBI" id="CHEBI:30616"/>
    </ligand>
</feature>
<keyword evidence="5 10" id="KW-0067">ATP-binding</keyword>
<dbReference type="RefSeq" id="WP_103358076.1">
    <property type="nucleotide sequence ID" value="NZ_CP113107.1"/>
</dbReference>
<evidence type="ECO:0000256" key="6">
    <source>
        <dbReference type="ARBA" id="ARBA00022960"/>
    </source>
</evidence>
<dbReference type="InterPro" id="IPR035911">
    <property type="entry name" value="MurE/MurF_N"/>
</dbReference>
<dbReference type="GO" id="GO:0047480">
    <property type="term" value="F:UDP-N-acetylmuramoyl-tripeptide-D-alanyl-D-alanine ligase activity"/>
    <property type="evidence" value="ECO:0007669"/>
    <property type="project" value="UniProtKB-UniRule"/>
</dbReference>
<dbReference type="Gene3D" id="3.90.190.20">
    <property type="entry name" value="Mur ligase, C-terminal domain"/>
    <property type="match status" value="1"/>
</dbReference>
<evidence type="ECO:0000256" key="9">
    <source>
        <dbReference type="ARBA" id="ARBA00023316"/>
    </source>
</evidence>
<evidence type="ECO:0000256" key="2">
    <source>
        <dbReference type="ARBA" id="ARBA00022598"/>
    </source>
</evidence>
<protein>
    <recommendedName>
        <fullName evidence="10">UDP-N-acetylmuramoyl-tripeptide--D-alanyl-D-alanine ligase</fullName>
        <ecNumber evidence="10">6.3.2.10</ecNumber>
    </recommendedName>
    <alternativeName>
        <fullName evidence="10">D-alanyl-D-alanine-adding enzyme</fullName>
    </alternativeName>
</protein>
<dbReference type="Proteomes" id="UP000242752">
    <property type="component" value="Unassembled WGS sequence"/>
</dbReference>
<keyword evidence="4 10" id="KW-0547">Nucleotide-binding</keyword>
<dbReference type="Pfam" id="PF08245">
    <property type="entry name" value="Mur_ligase_M"/>
    <property type="match status" value="1"/>
</dbReference>
<keyword evidence="8 10" id="KW-0131">Cell cycle</keyword>
<dbReference type="InterPro" id="IPR000713">
    <property type="entry name" value="Mur_ligase_N"/>
</dbReference>
<evidence type="ECO:0000256" key="3">
    <source>
        <dbReference type="ARBA" id="ARBA00022618"/>
    </source>
</evidence>
<evidence type="ECO:0000256" key="10">
    <source>
        <dbReference type="HAMAP-Rule" id="MF_02019"/>
    </source>
</evidence>
<comment type="catalytic activity">
    <reaction evidence="10">
        <text>UDP-N-acetyl-alpha-D-muramoyl-L-alanyl-gamma-D-glutamyl-L-lysine + D-alanyl-D-alanine + ATP = UDP-N-acetyl-alpha-D-muramoyl-L-alanyl-gamma-D-glutamyl-L-lysyl-D-alanyl-D-alanine + ADP + phosphate + H(+)</text>
        <dbReference type="Rhea" id="RHEA:16085"/>
        <dbReference type="ChEBI" id="CHEBI:15378"/>
        <dbReference type="ChEBI" id="CHEBI:30616"/>
        <dbReference type="ChEBI" id="CHEBI:43474"/>
        <dbReference type="ChEBI" id="CHEBI:57822"/>
        <dbReference type="ChEBI" id="CHEBI:70758"/>
        <dbReference type="ChEBI" id="CHEBI:83903"/>
        <dbReference type="ChEBI" id="CHEBI:456216"/>
        <dbReference type="EC" id="6.3.2.10"/>
    </reaction>
</comment>
<keyword evidence="1 10" id="KW-0963">Cytoplasm</keyword>
<gene>
    <name evidence="10" type="primary">murF</name>
    <name evidence="14" type="ORF">CD122_05925</name>
</gene>
<dbReference type="EC" id="6.3.2.10" evidence="10"/>
<dbReference type="Pfam" id="PF02875">
    <property type="entry name" value="Mur_ligase_C"/>
    <property type="match status" value="1"/>
</dbReference>
<organism evidence="14 15">
    <name type="scientific">Staphylococcus rostri</name>
    <dbReference type="NCBI Taxonomy" id="522262"/>
    <lineage>
        <taxon>Bacteria</taxon>
        <taxon>Bacillati</taxon>
        <taxon>Bacillota</taxon>
        <taxon>Bacilli</taxon>
        <taxon>Bacillales</taxon>
        <taxon>Staphylococcaceae</taxon>
        <taxon>Staphylococcus</taxon>
    </lineage>
</organism>